<gene>
    <name evidence="3" type="ORF">UA08_03910</name>
</gene>
<accession>A0A225AIV5</accession>
<dbReference type="AlphaFoldDB" id="A0A225AIV5"/>
<dbReference type="EMBL" id="LFMY01000004">
    <property type="protein sequence ID" value="OKL60810.1"/>
    <property type="molecule type" value="Genomic_DNA"/>
</dbReference>
<evidence type="ECO:0000313" key="4">
    <source>
        <dbReference type="Proteomes" id="UP000214365"/>
    </source>
</evidence>
<dbReference type="Pfam" id="PF24808">
    <property type="entry name" value="DUF7707"/>
    <property type="match status" value="1"/>
</dbReference>
<feature type="domain" description="DUF7707" evidence="2">
    <location>
        <begin position="28"/>
        <end position="122"/>
    </location>
</feature>
<comment type="caution">
    <text evidence="3">The sequence shown here is derived from an EMBL/GenBank/DDBJ whole genome shotgun (WGS) entry which is preliminary data.</text>
</comment>
<evidence type="ECO:0000259" key="2">
    <source>
        <dbReference type="Pfam" id="PF24808"/>
    </source>
</evidence>
<dbReference type="RefSeq" id="XP_020120931.1">
    <property type="nucleotide sequence ID" value="XM_020266262.1"/>
</dbReference>
<sequence>MRSSAVLIFAALVAHAAADYNYTFPSGFDLSDVSATELEAWCQGERNTCPEVCGGAASSNTCDSTTLDFSCTCANGTTPDLSPYENTIPFYVCQETYIQCINNNPNDLQAQDNCKANATCGTIILGASSTTSSSSSSSASSTSSSTLVTTTASVSATGSSTGSATGSSATSASSTGAAVALQIAQDHSTGFFAAALLAVFGMLL</sequence>
<dbReference type="PANTHER" id="PTHR38118:SF4">
    <property type="match status" value="1"/>
</dbReference>
<dbReference type="PANTHER" id="PTHR38118">
    <property type="entry name" value="ANCHORED CELL WALL PROTEIN 11-RELATED"/>
    <property type="match status" value="1"/>
</dbReference>
<proteinExistence type="predicted"/>
<reference evidence="3 4" key="1">
    <citation type="submission" date="2015-06" db="EMBL/GenBank/DDBJ databases">
        <title>Talaromyces atroroseus IBT 11181 draft genome.</title>
        <authorList>
            <person name="Rasmussen K.B."/>
            <person name="Rasmussen S."/>
            <person name="Petersen B."/>
            <person name="Sicheritz-Ponten T."/>
            <person name="Mortensen U.H."/>
            <person name="Thrane U."/>
        </authorList>
    </citation>
    <scope>NUCLEOTIDE SEQUENCE [LARGE SCALE GENOMIC DNA]</scope>
    <source>
        <strain evidence="3 4">IBT 11181</strain>
    </source>
</reference>
<organism evidence="3 4">
    <name type="scientific">Talaromyces atroroseus</name>
    <dbReference type="NCBI Taxonomy" id="1441469"/>
    <lineage>
        <taxon>Eukaryota</taxon>
        <taxon>Fungi</taxon>
        <taxon>Dikarya</taxon>
        <taxon>Ascomycota</taxon>
        <taxon>Pezizomycotina</taxon>
        <taxon>Eurotiomycetes</taxon>
        <taxon>Eurotiomycetidae</taxon>
        <taxon>Eurotiales</taxon>
        <taxon>Trichocomaceae</taxon>
        <taxon>Talaromyces</taxon>
        <taxon>Talaromyces sect. Trachyspermi</taxon>
    </lineage>
</organism>
<keyword evidence="4" id="KW-1185">Reference proteome</keyword>
<feature type="chain" id="PRO_5011562153" description="DUF7707 domain-containing protein" evidence="1">
    <location>
        <begin position="19"/>
        <end position="204"/>
    </location>
</feature>
<protein>
    <recommendedName>
        <fullName evidence="2">DUF7707 domain-containing protein</fullName>
    </recommendedName>
</protein>
<dbReference type="Proteomes" id="UP000214365">
    <property type="component" value="Unassembled WGS sequence"/>
</dbReference>
<dbReference type="InterPro" id="IPR056124">
    <property type="entry name" value="DUF7707"/>
</dbReference>
<dbReference type="GeneID" id="31003665"/>
<evidence type="ECO:0000256" key="1">
    <source>
        <dbReference type="SAM" id="SignalP"/>
    </source>
</evidence>
<keyword evidence="1" id="KW-0732">Signal</keyword>
<evidence type="ECO:0000313" key="3">
    <source>
        <dbReference type="EMBL" id="OKL60810.1"/>
    </source>
</evidence>
<dbReference type="OrthoDB" id="2121879at2759"/>
<feature type="signal peptide" evidence="1">
    <location>
        <begin position="1"/>
        <end position="18"/>
    </location>
</feature>
<name>A0A225AIV5_TALAT</name>